<dbReference type="Pfam" id="PF07920">
    <property type="entry name" value="DUF1684"/>
    <property type="match status" value="1"/>
</dbReference>
<dbReference type="InterPro" id="IPR012467">
    <property type="entry name" value="DUF1684"/>
</dbReference>
<dbReference type="Proteomes" id="UP000653730">
    <property type="component" value="Unassembled WGS sequence"/>
</dbReference>
<dbReference type="PANTHER" id="PTHR41913:SF1">
    <property type="entry name" value="DUF1684 DOMAIN-CONTAINING PROTEIN"/>
    <property type="match status" value="1"/>
</dbReference>
<evidence type="ECO:0000313" key="1">
    <source>
        <dbReference type="EMBL" id="MBC9796214.1"/>
    </source>
</evidence>
<organism evidence="1 2">
    <name type="scientific">Sinomicrobium weinanense</name>
    <dbReference type="NCBI Taxonomy" id="2842200"/>
    <lineage>
        <taxon>Bacteria</taxon>
        <taxon>Pseudomonadati</taxon>
        <taxon>Bacteroidota</taxon>
        <taxon>Flavobacteriia</taxon>
        <taxon>Flavobacteriales</taxon>
        <taxon>Flavobacteriaceae</taxon>
        <taxon>Sinomicrobium</taxon>
    </lineage>
</organism>
<name>A0A926JRY8_9FLAO</name>
<comment type="caution">
    <text evidence="1">The sequence shown here is derived from an EMBL/GenBank/DDBJ whole genome shotgun (WGS) entry which is preliminary data.</text>
</comment>
<accession>A0A926JRY8</accession>
<protein>
    <submittedName>
        <fullName evidence="1">DUF1684 domain-containing protein</fullName>
    </submittedName>
</protein>
<keyword evidence="2" id="KW-1185">Reference proteome</keyword>
<dbReference type="EMBL" id="JACVDC010000022">
    <property type="protein sequence ID" value="MBC9796214.1"/>
    <property type="molecule type" value="Genomic_DNA"/>
</dbReference>
<sequence>MKTTLVTLAFLVFLTGCKGDKRYRDTEHTITADSTSAVGSIELFQQELNEEFRNPETSPLKDRDRKHFRGLEFFPIDTTLRVKAKLERTPEELPFFMPTTTDRETEEVRYGILYFRIGGKEYRLNVYQSQELITREGFEDYLFLPFSDATNGEETYGGGRYMDLRIPEGDEIVLDFNKAYNPYCAYNKKYSCPIVPKENTLSVPVRAGVKAFEGQ</sequence>
<gene>
    <name evidence="1" type="ORF">IBL28_09560</name>
</gene>
<dbReference type="RefSeq" id="WP_187965361.1">
    <property type="nucleotide sequence ID" value="NZ_JACVDC010000022.1"/>
</dbReference>
<evidence type="ECO:0000313" key="2">
    <source>
        <dbReference type="Proteomes" id="UP000653730"/>
    </source>
</evidence>
<dbReference type="PANTHER" id="PTHR41913">
    <property type="entry name" value="DUF1684 DOMAIN-CONTAINING PROTEIN"/>
    <property type="match status" value="1"/>
</dbReference>
<proteinExistence type="predicted"/>
<dbReference type="PROSITE" id="PS51257">
    <property type="entry name" value="PROKAR_LIPOPROTEIN"/>
    <property type="match status" value="1"/>
</dbReference>
<dbReference type="AlphaFoldDB" id="A0A926JRY8"/>
<reference evidence="1 2" key="1">
    <citation type="submission" date="2020-09" db="EMBL/GenBank/DDBJ databases">
        <title>Sinomicrobium weinanense sp. nov., a halophilic bacteria isolated from saline-alkali soil.</title>
        <authorList>
            <person name="Wu P."/>
            <person name="Ren H."/>
            <person name="Mei Y."/>
            <person name="Liang Y."/>
            <person name="Chen Z."/>
        </authorList>
    </citation>
    <scope>NUCLEOTIDE SEQUENCE [LARGE SCALE GENOMIC DNA]</scope>
    <source>
        <strain evidence="1 2">FJxs</strain>
    </source>
</reference>